<gene>
    <name evidence="1" type="ORF">Rhe02_65900</name>
</gene>
<comment type="caution">
    <text evidence="1">The sequence shown here is derived from an EMBL/GenBank/DDBJ whole genome shotgun (WGS) entry which is preliminary data.</text>
</comment>
<evidence type="ECO:0000313" key="2">
    <source>
        <dbReference type="Proteomes" id="UP000612899"/>
    </source>
</evidence>
<dbReference type="EMBL" id="BONY01000051">
    <property type="protein sequence ID" value="GIH08523.1"/>
    <property type="molecule type" value="Genomic_DNA"/>
</dbReference>
<keyword evidence="2" id="KW-1185">Reference proteome</keyword>
<evidence type="ECO:0000313" key="1">
    <source>
        <dbReference type="EMBL" id="GIH08523.1"/>
    </source>
</evidence>
<accession>A0A8J3QCT7</accession>
<dbReference type="Proteomes" id="UP000612899">
    <property type="component" value="Unassembled WGS sequence"/>
</dbReference>
<evidence type="ECO:0008006" key="3">
    <source>
        <dbReference type="Google" id="ProtNLM"/>
    </source>
</evidence>
<dbReference type="RefSeq" id="WP_203912275.1">
    <property type="nucleotide sequence ID" value="NZ_BONY01000051.1"/>
</dbReference>
<protein>
    <recommendedName>
        <fullName evidence="3">ESX secretion-associated protein EspG</fullName>
    </recommendedName>
</protein>
<reference evidence="1" key="1">
    <citation type="submission" date="2021-01" db="EMBL/GenBank/DDBJ databases">
        <title>Whole genome shotgun sequence of Rhizocola hellebori NBRC 109834.</title>
        <authorList>
            <person name="Komaki H."/>
            <person name="Tamura T."/>
        </authorList>
    </citation>
    <scope>NUCLEOTIDE SEQUENCE</scope>
    <source>
        <strain evidence="1">NBRC 109834</strain>
    </source>
</reference>
<proteinExistence type="predicted"/>
<sequence>MNTLHATADELDALAFGLSGAPFPDTGPTLVAAAPEEHRGLVAARLLRSLALRGVVVDGPHGPAVAPVFQPLLHCRLAAQVTVIVRVRTPGSSAMAAVCECDGSIVVHSADPDGVHHLREVRLPLLDAVLAQLDPPPLAKPGDRPLRMRYSELDSADNPFVSAVRDYSYAAKIIKISVEMATAALVVGRSGQAWLASVEPDGDGLDGRLYARPVGQLREAVASVLTGSPSHSVAGQ</sequence>
<organism evidence="1 2">
    <name type="scientific">Rhizocola hellebori</name>
    <dbReference type="NCBI Taxonomy" id="1392758"/>
    <lineage>
        <taxon>Bacteria</taxon>
        <taxon>Bacillati</taxon>
        <taxon>Actinomycetota</taxon>
        <taxon>Actinomycetes</taxon>
        <taxon>Micromonosporales</taxon>
        <taxon>Micromonosporaceae</taxon>
        <taxon>Rhizocola</taxon>
    </lineage>
</organism>
<dbReference type="AlphaFoldDB" id="A0A8J3QCT7"/>
<name>A0A8J3QCT7_9ACTN</name>